<evidence type="ECO:0000313" key="5">
    <source>
        <dbReference type="RefSeq" id="XP_026677988.1"/>
    </source>
</evidence>
<reference evidence="4 5" key="1">
    <citation type="submission" date="2025-04" db="UniProtKB">
        <authorList>
            <consortium name="RefSeq"/>
        </authorList>
    </citation>
    <scope>IDENTIFICATION</scope>
</reference>
<dbReference type="Proteomes" id="UP000079169">
    <property type="component" value="Unplaced"/>
</dbReference>
<dbReference type="InterPro" id="IPR011993">
    <property type="entry name" value="PH-like_dom_sf"/>
</dbReference>
<dbReference type="Gene3D" id="2.30.29.30">
    <property type="entry name" value="Pleckstrin-homology domain (PH domain)/Phosphotyrosine-binding domain (PTB)"/>
    <property type="match status" value="2"/>
</dbReference>
<dbReference type="OrthoDB" id="6077994at2759"/>
<evidence type="ECO:0000313" key="4">
    <source>
        <dbReference type="RefSeq" id="XP_017298742.1"/>
    </source>
</evidence>
<proteinExistence type="predicted"/>
<feature type="region of interest" description="Disordered" evidence="1">
    <location>
        <begin position="409"/>
        <end position="432"/>
    </location>
</feature>
<keyword evidence="3" id="KW-1185">Reference proteome</keyword>
<feature type="domain" description="PH" evidence="2">
    <location>
        <begin position="36"/>
        <end position="148"/>
    </location>
</feature>
<gene>
    <name evidence="4 5 6" type="primary">LOC103507287</name>
</gene>
<dbReference type="GeneID" id="103507287"/>
<dbReference type="RefSeq" id="XP_017298742.1">
    <property type="nucleotide sequence ID" value="XM_017443253.2"/>
</dbReference>
<evidence type="ECO:0000256" key="1">
    <source>
        <dbReference type="SAM" id="MobiDB-lite"/>
    </source>
</evidence>
<dbReference type="AlphaFoldDB" id="A0A1S4E9A9"/>
<dbReference type="PaxDb" id="121845-A0A1S4E9A9"/>
<dbReference type="KEGG" id="dci:103507287"/>
<protein>
    <submittedName>
        <fullName evidence="5 6">Uncharacterized protein LOC103507287 isoform X1</fullName>
    </submittedName>
    <submittedName>
        <fullName evidence="4">Uncharacterized protein LOC103507287 isoform X2</fullName>
    </submittedName>
</protein>
<evidence type="ECO:0000259" key="2">
    <source>
        <dbReference type="PROSITE" id="PS50003"/>
    </source>
</evidence>
<sequence>MDHSDSELSSESLDLIYNHVSPSDFKKVRRKHAMAGLYLSGFLDAKVPSKNRPFGPWKTWKTQWCMIRRSGAHLEIQIGSARGQITHQIQVPHDTVICRTESRSKPYAFGIFQYSDSKRSSRRASVYLAGHSETETQKWMGSMRDILRPPIHQVAENEFAVSLIDNEFSRAAGFSGLYGNLSNKNHQLIIRDPHTNQVKVSWHWNHLQKIQIFQSECTEDFQRTVTIKTNCEFPKGMGELRFFCLQGFDLYEALIQCQRSLSSTRLLTSPLPPIPTTPPATPPSRSLLMSRRMSRSENDLQRTFLQSSFLKQRSHGNSPARNGTCPEGLSSVGGINKSVSSLQLASPGVFMSTPGCSEPESLNDYDSIDRRLLRDKLNSLIIEEKEDTSSDERLSSNSSEEIYEEIRHQLPPDDETPPPLPPRPPKHQQFLSPNNMFTIGDVEMRKRSVSQPVSPVTSKKSNKHLDRADTISLSRYLPMNPSLGTKNKMTPLQQSYVYMANLNNTTKIIVSEPVPL</sequence>
<evidence type="ECO:0000313" key="3">
    <source>
        <dbReference type="Proteomes" id="UP000079169"/>
    </source>
</evidence>
<dbReference type="InterPro" id="IPR001849">
    <property type="entry name" value="PH_domain"/>
</dbReference>
<dbReference type="SUPFAM" id="SSF50729">
    <property type="entry name" value="PH domain-like"/>
    <property type="match status" value="1"/>
</dbReference>
<dbReference type="RefSeq" id="XP_026677989.1">
    <property type="nucleotide sequence ID" value="XM_026822188.1"/>
</dbReference>
<evidence type="ECO:0000313" key="6">
    <source>
        <dbReference type="RefSeq" id="XP_026677989.1"/>
    </source>
</evidence>
<accession>A0A1S4E9A9</accession>
<name>A0A1S4E9A9_DIACI</name>
<dbReference type="PROSITE" id="PS50003">
    <property type="entry name" value="PH_DOMAIN"/>
    <property type="match status" value="1"/>
</dbReference>
<organism evidence="3 4">
    <name type="scientific">Diaphorina citri</name>
    <name type="common">Asian citrus psyllid</name>
    <dbReference type="NCBI Taxonomy" id="121845"/>
    <lineage>
        <taxon>Eukaryota</taxon>
        <taxon>Metazoa</taxon>
        <taxon>Ecdysozoa</taxon>
        <taxon>Arthropoda</taxon>
        <taxon>Hexapoda</taxon>
        <taxon>Insecta</taxon>
        <taxon>Pterygota</taxon>
        <taxon>Neoptera</taxon>
        <taxon>Paraneoptera</taxon>
        <taxon>Hemiptera</taxon>
        <taxon>Sternorrhyncha</taxon>
        <taxon>Psylloidea</taxon>
        <taxon>Psyllidae</taxon>
        <taxon>Diaphorininae</taxon>
        <taxon>Diaphorina</taxon>
    </lineage>
</organism>
<dbReference type="RefSeq" id="XP_026677988.1">
    <property type="nucleotide sequence ID" value="XM_026822187.1"/>
</dbReference>